<sequence>MQNMGGEGEACPFEFNFEATTFKVGDTVSYRVSGSLEGFPFVGTLVEVHDDFVLIAGDSNDPDTLYRGTRENRPLVDEAQV</sequence>
<dbReference type="RefSeq" id="WP_079731594.1">
    <property type="nucleotide sequence ID" value="NZ_FVZE01000009.1"/>
</dbReference>
<gene>
    <name evidence="1" type="ORF">SAMN06295987_10910</name>
</gene>
<name>A0A1U6ILH2_9SPHN</name>
<evidence type="ECO:0000313" key="1">
    <source>
        <dbReference type="EMBL" id="SLK08860.1"/>
    </source>
</evidence>
<evidence type="ECO:0000313" key="2">
    <source>
        <dbReference type="Proteomes" id="UP000190989"/>
    </source>
</evidence>
<protein>
    <submittedName>
        <fullName evidence="1">Uncharacterized protein</fullName>
    </submittedName>
</protein>
<organism evidence="1 2">
    <name type="scientific">Novosphingobium mathurense</name>
    <dbReference type="NCBI Taxonomy" id="428990"/>
    <lineage>
        <taxon>Bacteria</taxon>
        <taxon>Pseudomonadati</taxon>
        <taxon>Pseudomonadota</taxon>
        <taxon>Alphaproteobacteria</taxon>
        <taxon>Sphingomonadales</taxon>
        <taxon>Sphingomonadaceae</taxon>
        <taxon>Novosphingobium</taxon>
    </lineage>
</organism>
<dbReference type="Proteomes" id="UP000190989">
    <property type="component" value="Unassembled WGS sequence"/>
</dbReference>
<dbReference type="AlphaFoldDB" id="A0A1U6ILH2"/>
<reference evidence="2" key="1">
    <citation type="submission" date="2017-02" db="EMBL/GenBank/DDBJ databases">
        <authorList>
            <person name="Varghese N."/>
            <person name="Submissions S."/>
        </authorList>
    </citation>
    <scope>NUCLEOTIDE SEQUENCE [LARGE SCALE GENOMIC DNA]</scope>
    <source>
        <strain evidence="2">SM117</strain>
    </source>
</reference>
<dbReference type="EMBL" id="FVZE01000009">
    <property type="protein sequence ID" value="SLK08860.1"/>
    <property type="molecule type" value="Genomic_DNA"/>
</dbReference>
<proteinExistence type="predicted"/>
<keyword evidence="2" id="KW-1185">Reference proteome</keyword>
<accession>A0A1U6ILH2</accession>